<dbReference type="EMBL" id="JBHLTR010000004">
    <property type="protein sequence ID" value="MFC0558120.1"/>
    <property type="molecule type" value="Genomic_DNA"/>
</dbReference>
<keyword evidence="2" id="KW-1185">Reference proteome</keyword>
<gene>
    <name evidence="1" type="ORF">ACFFH4_03535</name>
</gene>
<protein>
    <submittedName>
        <fullName evidence="1">Uncharacterized protein</fullName>
    </submittedName>
</protein>
<accession>A0ABV6NBI3</accession>
<evidence type="ECO:0000313" key="2">
    <source>
        <dbReference type="Proteomes" id="UP001589833"/>
    </source>
</evidence>
<name>A0ABV6NBI3_9BACI</name>
<evidence type="ECO:0000313" key="1">
    <source>
        <dbReference type="EMBL" id="MFC0558120.1"/>
    </source>
</evidence>
<comment type="caution">
    <text evidence="1">The sequence shown here is derived from an EMBL/GenBank/DDBJ whole genome shotgun (WGS) entry which is preliminary data.</text>
</comment>
<reference evidence="1 2" key="1">
    <citation type="submission" date="2024-09" db="EMBL/GenBank/DDBJ databases">
        <authorList>
            <person name="Sun Q."/>
            <person name="Mori K."/>
        </authorList>
    </citation>
    <scope>NUCLEOTIDE SEQUENCE [LARGE SCALE GENOMIC DNA]</scope>
    <source>
        <strain evidence="1 2">NCAIM B.02301</strain>
    </source>
</reference>
<dbReference type="RefSeq" id="WP_273841184.1">
    <property type="nucleotide sequence ID" value="NZ_JAQQWT010000003.1"/>
</dbReference>
<dbReference type="Proteomes" id="UP001589833">
    <property type="component" value="Unassembled WGS sequence"/>
</dbReference>
<organism evidence="1 2">
    <name type="scientific">Halalkalibacter alkalisediminis</name>
    <dbReference type="NCBI Taxonomy" id="935616"/>
    <lineage>
        <taxon>Bacteria</taxon>
        <taxon>Bacillati</taxon>
        <taxon>Bacillota</taxon>
        <taxon>Bacilli</taxon>
        <taxon>Bacillales</taxon>
        <taxon>Bacillaceae</taxon>
        <taxon>Halalkalibacter</taxon>
    </lineage>
</organism>
<proteinExistence type="predicted"/>
<sequence>MKWHGIWTTMPVEGLYGEDYLSIYVLDQSTGIARTDVEMEEGLVQLLHADQVIEEDTGTFVDNGIIFTFSNKLVDHESYGNLGQVRVKVEGLNLNPNDVKVQLLHTWTEHSPLELEDATFASPSFSGAANVPYWIEVLD</sequence>